<organism evidence="1">
    <name type="scientific">bioreactor metagenome</name>
    <dbReference type="NCBI Taxonomy" id="1076179"/>
    <lineage>
        <taxon>unclassified sequences</taxon>
        <taxon>metagenomes</taxon>
        <taxon>ecological metagenomes</taxon>
    </lineage>
</organism>
<protein>
    <submittedName>
        <fullName evidence="1">Uncharacterized protein</fullName>
    </submittedName>
</protein>
<gene>
    <name evidence="1" type="ORF">SDC9_154214</name>
</gene>
<sequence>MLKPIVKSPSDILFNVHLIFSAFEVIFLENKILVNIDKIIITIDATTIDIKSLVLIFINVDTSLSTPTTAIILPAEFFIGA</sequence>
<proteinExistence type="predicted"/>
<name>A0A645EYF6_9ZZZZ</name>
<reference evidence="1" key="1">
    <citation type="submission" date="2019-08" db="EMBL/GenBank/DDBJ databases">
        <authorList>
            <person name="Kucharzyk K."/>
            <person name="Murdoch R.W."/>
            <person name="Higgins S."/>
            <person name="Loffler F."/>
        </authorList>
    </citation>
    <scope>NUCLEOTIDE SEQUENCE</scope>
</reference>
<dbReference type="EMBL" id="VSSQ01052911">
    <property type="protein sequence ID" value="MPN06957.1"/>
    <property type="molecule type" value="Genomic_DNA"/>
</dbReference>
<comment type="caution">
    <text evidence="1">The sequence shown here is derived from an EMBL/GenBank/DDBJ whole genome shotgun (WGS) entry which is preliminary data.</text>
</comment>
<evidence type="ECO:0000313" key="1">
    <source>
        <dbReference type="EMBL" id="MPN06957.1"/>
    </source>
</evidence>
<accession>A0A645EYF6</accession>
<dbReference type="AlphaFoldDB" id="A0A645EYF6"/>